<feature type="transmembrane region" description="Helical" evidence="1">
    <location>
        <begin position="191"/>
        <end position="208"/>
    </location>
</feature>
<dbReference type="KEGG" id="cwo:Cwoe_0465"/>
<keyword evidence="1" id="KW-1133">Transmembrane helix</keyword>
<organism evidence="2 3">
    <name type="scientific">Conexibacter woesei (strain DSM 14684 / CCUG 47730 / CIP 108061 / JCM 11494 / NBRC 100937 / ID131577)</name>
    <dbReference type="NCBI Taxonomy" id="469383"/>
    <lineage>
        <taxon>Bacteria</taxon>
        <taxon>Bacillati</taxon>
        <taxon>Actinomycetota</taxon>
        <taxon>Thermoleophilia</taxon>
        <taxon>Solirubrobacterales</taxon>
        <taxon>Conexibacteraceae</taxon>
        <taxon>Conexibacter</taxon>
    </lineage>
</organism>
<keyword evidence="3" id="KW-1185">Reference proteome</keyword>
<evidence type="ECO:0000313" key="3">
    <source>
        <dbReference type="Proteomes" id="UP000008229"/>
    </source>
</evidence>
<feature type="transmembrane region" description="Helical" evidence="1">
    <location>
        <begin position="151"/>
        <end position="171"/>
    </location>
</feature>
<dbReference type="eggNOG" id="ENOG50321D6">
    <property type="taxonomic scope" value="Bacteria"/>
</dbReference>
<dbReference type="OrthoDB" id="3573818at2"/>
<dbReference type="Pfam" id="PF11139">
    <property type="entry name" value="SfLAP"/>
    <property type="match status" value="1"/>
</dbReference>
<reference evidence="2 3" key="1">
    <citation type="journal article" date="2010" name="Stand. Genomic Sci.">
        <title>Complete genome sequence of Conexibacter woesei type strain (ID131577).</title>
        <authorList>
            <person name="Pukall R."/>
            <person name="Lapidus A."/>
            <person name="Glavina Del Rio T."/>
            <person name="Copeland A."/>
            <person name="Tice H."/>
            <person name="Cheng J.-F."/>
            <person name="Lucas S."/>
            <person name="Chen F."/>
            <person name="Nolan M."/>
            <person name="Bruce D."/>
            <person name="Goodwin L."/>
            <person name="Pitluck S."/>
            <person name="Mavromatis K."/>
            <person name="Ivanova N."/>
            <person name="Ovchinnikova G."/>
            <person name="Pati A."/>
            <person name="Chen A."/>
            <person name="Palaniappan K."/>
            <person name="Land M."/>
            <person name="Hauser L."/>
            <person name="Chang Y.-J."/>
            <person name="Jeffries C.D."/>
            <person name="Chain P."/>
            <person name="Meincke L."/>
            <person name="Sims D."/>
            <person name="Brettin T."/>
            <person name="Detter J.C."/>
            <person name="Rohde M."/>
            <person name="Goeker M."/>
            <person name="Bristow J."/>
            <person name="Eisen J.A."/>
            <person name="Markowitz V."/>
            <person name="Kyrpides N.C."/>
            <person name="Klenk H.-P."/>
            <person name="Hugenholtz P."/>
        </authorList>
    </citation>
    <scope>NUCLEOTIDE SEQUENCE [LARGE SCALE GENOMIC DNA]</scope>
    <source>
        <strain evidence="3">DSM 14684 / CIP 108061 / JCM 11494 / NBRC 100937 / ID131577</strain>
    </source>
</reference>
<evidence type="ECO:0000256" key="1">
    <source>
        <dbReference type="SAM" id="Phobius"/>
    </source>
</evidence>
<feature type="transmembrane region" description="Helical" evidence="1">
    <location>
        <begin position="69"/>
        <end position="92"/>
    </location>
</feature>
<proteinExistence type="predicted"/>
<accession>D3F7D0</accession>
<dbReference type="STRING" id="469383.Cwoe_0465"/>
<keyword evidence="1" id="KW-0812">Transmembrane</keyword>
<dbReference type="AlphaFoldDB" id="D3F7D0"/>
<sequence length="216" mass="22513" precursor="true">MSAAVIGFALASAIRPTSVAAVYALLCSREPRRLLSVYIAAGFLFSAAFGFVVVGVLHTSLTPRSTPHALIDLILGVAALAFAAGVATGSVGRRRVADRPESGVVGRLRHPTPGVAAIAGVATHLPGLFYLAALADILAARPSVVEGVFDVLLYNAIWFGAAIGVLVRFVARPDDTRARVALLNSWAKRNGRSIVLVVFGVVGAYLVLKGVTELRS</sequence>
<evidence type="ECO:0000313" key="2">
    <source>
        <dbReference type="EMBL" id="ADB48901.1"/>
    </source>
</evidence>
<reference evidence="3" key="2">
    <citation type="submission" date="2010-01" db="EMBL/GenBank/DDBJ databases">
        <title>The complete genome of Conexibacter woesei DSM 14684.</title>
        <authorList>
            <consortium name="US DOE Joint Genome Institute (JGI-PGF)"/>
            <person name="Lucas S."/>
            <person name="Copeland A."/>
            <person name="Lapidus A."/>
            <person name="Glavina del Rio T."/>
            <person name="Dalin E."/>
            <person name="Tice H."/>
            <person name="Bruce D."/>
            <person name="Goodwin L."/>
            <person name="Pitluck S."/>
            <person name="Kyrpides N."/>
            <person name="Mavromatis K."/>
            <person name="Ivanova N."/>
            <person name="Mikhailova N."/>
            <person name="Chertkov O."/>
            <person name="Brettin T."/>
            <person name="Detter J.C."/>
            <person name="Han C."/>
            <person name="Larimer F."/>
            <person name="Land M."/>
            <person name="Hauser L."/>
            <person name="Markowitz V."/>
            <person name="Cheng J.-F."/>
            <person name="Hugenholtz P."/>
            <person name="Woyke T."/>
            <person name="Wu D."/>
            <person name="Pukall R."/>
            <person name="Steenblock K."/>
            <person name="Schneider S."/>
            <person name="Klenk H.-P."/>
            <person name="Eisen J.A."/>
        </authorList>
    </citation>
    <scope>NUCLEOTIDE SEQUENCE [LARGE SCALE GENOMIC DNA]</scope>
    <source>
        <strain evidence="3">DSM 14684 / CIP 108061 / JCM 11494 / NBRC 100937 / ID131577</strain>
    </source>
</reference>
<feature type="transmembrane region" description="Helical" evidence="1">
    <location>
        <begin position="112"/>
        <end position="139"/>
    </location>
</feature>
<dbReference type="InterPro" id="IPR021315">
    <property type="entry name" value="Gap/Sap"/>
</dbReference>
<dbReference type="HOGENOM" id="CLU_1275887_0_0_11"/>
<keyword evidence="1" id="KW-0472">Membrane</keyword>
<name>D3F7D0_CONWI</name>
<feature type="transmembrane region" description="Helical" evidence="1">
    <location>
        <begin position="37"/>
        <end position="57"/>
    </location>
</feature>
<dbReference type="Proteomes" id="UP000008229">
    <property type="component" value="Chromosome"/>
</dbReference>
<gene>
    <name evidence="2" type="ordered locus">Cwoe_0465</name>
</gene>
<dbReference type="EMBL" id="CP001854">
    <property type="protein sequence ID" value="ADB48901.1"/>
    <property type="molecule type" value="Genomic_DNA"/>
</dbReference>
<protein>
    <submittedName>
        <fullName evidence="2">Uncharacterized protein</fullName>
    </submittedName>
</protein>
<dbReference type="RefSeq" id="WP_012931954.1">
    <property type="nucleotide sequence ID" value="NC_013739.1"/>
</dbReference>